<evidence type="ECO:0000313" key="3">
    <source>
        <dbReference type="Proteomes" id="UP001144280"/>
    </source>
</evidence>
<dbReference type="EMBL" id="BSDI01000015">
    <property type="protein sequence ID" value="GLH98298.1"/>
    <property type="molecule type" value="Genomic_DNA"/>
</dbReference>
<feature type="transmembrane region" description="Helical" evidence="1">
    <location>
        <begin position="12"/>
        <end position="36"/>
    </location>
</feature>
<evidence type="ECO:0000256" key="1">
    <source>
        <dbReference type="SAM" id="Phobius"/>
    </source>
</evidence>
<organism evidence="2 3">
    <name type="scientific">Phytohabitans aurantiacus</name>
    <dbReference type="NCBI Taxonomy" id="3016789"/>
    <lineage>
        <taxon>Bacteria</taxon>
        <taxon>Bacillati</taxon>
        <taxon>Actinomycetota</taxon>
        <taxon>Actinomycetes</taxon>
        <taxon>Micromonosporales</taxon>
        <taxon>Micromonosporaceae</taxon>
    </lineage>
</organism>
<name>A0ABQ5QUX5_9ACTN</name>
<feature type="transmembrane region" description="Helical" evidence="1">
    <location>
        <begin position="56"/>
        <end position="75"/>
    </location>
</feature>
<keyword evidence="1" id="KW-0812">Transmembrane</keyword>
<protein>
    <recommendedName>
        <fullName evidence="4">DUF4383 domain-containing protein</fullName>
    </recommendedName>
</protein>
<feature type="transmembrane region" description="Helical" evidence="1">
    <location>
        <begin position="108"/>
        <end position="132"/>
    </location>
</feature>
<proteinExistence type="predicted"/>
<sequence length="154" mass="16449">MAHIPVNHPLRPVYRTFAGLIGAYILVFGVIGLIQTLGDPLFDRGDVWTLGLRTNLAFAILSILYGIVLLGGNLAGGNLGHLINLGGGVLFMLAGMLMMTVMQTDANILNFSMSTVIVSLIFGILVFTAGLYDKPGTAEDAEAEDKYRRASVHA</sequence>
<evidence type="ECO:0000313" key="2">
    <source>
        <dbReference type="EMBL" id="GLH98298.1"/>
    </source>
</evidence>
<dbReference type="Proteomes" id="UP001144280">
    <property type="component" value="Unassembled WGS sequence"/>
</dbReference>
<dbReference type="RefSeq" id="WP_281897038.1">
    <property type="nucleotide sequence ID" value="NZ_BSDI01000015.1"/>
</dbReference>
<keyword evidence="1" id="KW-1133">Transmembrane helix</keyword>
<gene>
    <name evidence="2" type="ORF">Pa4123_35730</name>
</gene>
<evidence type="ECO:0008006" key="4">
    <source>
        <dbReference type="Google" id="ProtNLM"/>
    </source>
</evidence>
<dbReference type="Pfam" id="PF14325">
    <property type="entry name" value="DUF4383"/>
    <property type="match status" value="1"/>
</dbReference>
<accession>A0ABQ5QUX5</accession>
<keyword evidence="3" id="KW-1185">Reference proteome</keyword>
<keyword evidence="1" id="KW-0472">Membrane</keyword>
<reference evidence="2" key="1">
    <citation type="submission" date="2022-12" db="EMBL/GenBank/DDBJ databases">
        <title>New Phytohabitans aurantiacus sp. RD004123 nov., an actinomycete isolated from soil.</title>
        <authorList>
            <person name="Triningsih D.W."/>
            <person name="Harunari E."/>
            <person name="Igarashi Y."/>
        </authorList>
    </citation>
    <scope>NUCLEOTIDE SEQUENCE</scope>
    <source>
        <strain evidence="2">RD004123</strain>
    </source>
</reference>
<feature type="transmembrane region" description="Helical" evidence="1">
    <location>
        <begin position="82"/>
        <end position="102"/>
    </location>
</feature>
<comment type="caution">
    <text evidence="2">The sequence shown here is derived from an EMBL/GenBank/DDBJ whole genome shotgun (WGS) entry which is preliminary data.</text>
</comment>